<evidence type="ECO:0000256" key="3">
    <source>
        <dbReference type="ARBA" id="ARBA00022801"/>
    </source>
</evidence>
<dbReference type="AlphaFoldDB" id="A0AAW9R063"/>
<name>A0AAW9R063_9CHRO</name>
<keyword evidence="3" id="KW-0378">Hydrolase</keyword>
<evidence type="ECO:0000313" key="5">
    <source>
        <dbReference type="EMBL" id="MEG3439598.1"/>
    </source>
</evidence>
<sequence length="514" mass="56718">MKDKITGAIAAGHPKTVEAGKWMFEMGGNAFDAIVAATLAAFVVEFTLSSAGGGGFLLARTRERENFLFDFFCQTPRARKGVSEIDFYPVSIHFGGGIQDFHIGRGSIATPGALLGLREVQKKLGRLPFSVLAEPAIEYARNGFIFTRYNAFCCKLLEPILWRDPEGIKFYAPGGKLLQEGDRCVMTDFANTLEYLSTSGIEDFYRGEIARCIAKDLSEGGYLTLEDLAGYRSIVRAPLKTTYRGYEILTNPPPSSGGILIAFALKLLERYDLSEIPPFGREHWEILTEVMAVTNRARAEGYDRHIHREGIDREFLAPEFIETYANKRGSTTHISVLDSEGNAASATFSNGEGSAYTVPGTGITLNNMLGEADLNPLGFHHWPLDRRMSSMMSPTILLENGEPRFVLGSGGSNRIRTAIFQVISHLVDFRRSIDLAVNHPRIHWENGELCIEPFEGREEILETAIFPDGTKVVRWEEPSMFFGGVHAVGILPSGEFTATGDPRRDGVGLVMSNP</sequence>
<dbReference type="RefSeq" id="WP_332867078.1">
    <property type="nucleotide sequence ID" value="NZ_JBAFSM010000053.1"/>
</dbReference>
<comment type="similarity">
    <text evidence="1">Belongs to the gamma-glutamyltransferase family.</text>
</comment>
<evidence type="ECO:0000256" key="2">
    <source>
        <dbReference type="ARBA" id="ARBA00022679"/>
    </source>
</evidence>
<evidence type="ECO:0000256" key="1">
    <source>
        <dbReference type="ARBA" id="ARBA00009381"/>
    </source>
</evidence>
<dbReference type="SUPFAM" id="SSF56235">
    <property type="entry name" value="N-terminal nucleophile aminohydrolases (Ntn hydrolases)"/>
    <property type="match status" value="1"/>
</dbReference>
<evidence type="ECO:0000256" key="4">
    <source>
        <dbReference type="ARBA" id="ARBA00023145"/>
    </source>
</evidence>
<comment type="caution">
    <text evidence="5">The sequence shown here is derived from an EMBL/GenBank/DDBJ whole genome shotgun (WGS) entry which is preliminary data.</text>
</comment>
<gene>
    <name evidence="5" type="ORF">V0288_20895</name>
</gene>
<keyword evidence="4" id="KW-0865">Zymogen</keyword>
<dbReference type="EMBL" id="JBAFSM010000053">
    <property type="protein sequence ID" value="MEG3439598.1"/>
    <property type="molecule type" value="Genomic_DNA"/>
</dbReference>
<dbReference type="InterPro" id="IPR051792">
    <property type="entry name" value="GGT_bact"/>
</dbReference>
<proteinExistence type="inferred from homology"/>
<organism evidence="5 6">
    <name type="scientific">Pannus brasiliensis CCIBt3594</name>
    <dbReference type="NCBI Taxonomy" id="1427578"/>
    <lineage>
        <taxon>Bacteria</taxon>
        <taxon>Bacillati</taxon>
        <taxon>Cyanobacteriota</taxon>
        <taxon>Cyanophyceae</taxon>
        <taxon>Oscillatoriophycideae</taxon>
        <taxon>Chroococcales</taxon>
        <taxon>Microcystaceae</taxon>
        <taxon>Pannus</taxon>
    </lineage>
</organism>
<dbReference type="InterPro" id="IPR029055">
    <property type="entry name" value="Ntn_hydrolases_N"/>
</dbReference>
<dbReference type="InterPro" id="IPR043138">
    <property type="entry name" value="GGT_lsub"/>
</dbReference>
<protein>
    <submittedName>
        <fullName evidence="5">Gamma-glutamyltransferase</fullName>
        <ecNumber evidence="5">2.3.2.2</ecNumber>
    </submittedName>
</protein>
<dbReference type="Pfam" id="PF01019">
    <property type="entry name" value="G_glu_transpept"/>
    <property type="match status" value="1"/>
</dbReference>
<dbReference type="EC" id="2.3.2.2" evidence="5"/>
<dbReference type="InterPro" id="IPR043137">
    <property type="entry name" value="GGT_ssub_C"/>
</dbReference>
<dbReference type="Gene3D" id="3.60.20.40">
    <property type="match status" value="1"/>
</dbReference>
<evidence type="ECO:0000313" key="6">
    <source>
        <dbReference type="Proteomes" id="UP001328733"/>
    </source>
</evidence>
<dbReference type="PANTHER" id="PTHR43199:SF1">
    <property type="entry name" value="GLUTATHIONE HYDROLASE PROENZYME"/>
    <property type="match status" value="1"/>
</dbReference>
<reference evidence="5 6" key="1">
    <citation type="submission" date="2024-01" db="EMBL/GenBank/DDBJ databases">
        <title>Genomic insights into the taxonomy and metabolism of the cyanobacterium Pannus brasiliensis CCIBt3594.</title>
        <authorList>
            <person name="Machado M."/>
            <person name="Botero N.B."/>
            <person name="Andreote A.P.D."/>
            <person name="Feitosa A.M.T."/>
            <person name="Popin R."/>
            <person name="Sivonen K."/>
            <person name="Fiore M.F."/>
        </authorList>
    </citation>
    <scope>NUCLEOTIDE SEQUENCE [LARGE SCALE GENOMIC DNA]</scope>
    <source>
        <strain evidence="5 6">CCIBt3594</strain>
    </source>
</reference>
<dbReference type="GO" id="GO:0103068">
    <property type="term" value="F:leukotriene C4 gamma-glutamyl transferase activity"/>
    <property type="evidence" value="ECO:0007669"/>
    <property type="project" value="UniProtKB-EC"/>
</dbReference>
<dbReference type="GO" id="GO:0016787">
    <property type="term" value="F:hydrolase activity"/>
    <property type="evidence" value="ECO:0007669"/>
    <property type="project" value="UniProtKB-KW"/>
</dbReference>
<keyword evidence="5" id="KW-0012">Acyltransferase</keyword>
<dbReference type="PANTHER" id="PTHR43199">
    <property type="entry name" value="GLUTATHIONE HYDROLASE"/>
    <property type="match status" value="1"/>
</dbReference>
<accession>A0AAW9R063</accession>
<keyword evidence="2 5" id="KW-0808">Transferase</keyword>
<keyword evidence="6" id="KW-1185">Reference proteome</keyword>
<dbReference type="Proteomes" id="UP001328733">
    <property type="component" value="Unassembled WGS sequence"/>
</dbReference>
<dbReference type="Gene3D" id="1.10.246.130">
    <property type="match status" value="1"/>
</dbReference>
<dbReference type="PRINTS" id="PR01210">
    <property type="entry name" value="GGTRANSPTASE"/>
</dbReference>